<feature type="domain" description="Peptidoglycan binding-like" evidence="1">
    <location>
        <begin position="6"/>
        <end position="56"/>
    </location>
</feature>
<gene>
    <name evidence="2" type="ORF">GTW23_04250</name>
</gene>
<dbReference type="InterPro" id="IPR036366">
    <property type="entry name" value="PGBDSf"/>
</dbReference>
<protein>
    <submittedName>
        <fullName evidence="2">TIGR02594 family protein</fullName>
    </submittedName>
</protein>
<dbReference type="Gene3D" id="1.10.101.10">
    <property type="entry name" value="PGBD-like superfamily/PGBD"/>
    <property type="match status" value="1"/>
</dbReference>
<dbReference type="Proteomes" id="UP001320715">
    <property type="component" value="Unassembled WGS sequence"/>
</dbReference>
<keyword evidence="3" id="KW-1185">Reference proteome</keyword>
<sequence length="234" mass="25530">MNFETWTQSRLLAHGHNPGPIGGAFGVRSREALKAFQRANGLPVSGLADTATVAALRTNPEHETKPVSKAPAELMPPWMAEMYRKKGLHEVRDNAALSAWLRIGKFLGNPSRLPWCGDAIESAIVKTLPDEPVPDNPFWAQGWAKFGIKAGPSDIGAIGVIRWSSKAGHVGIVAEYDSRRRRVKLLGGNQSNAITLSWFDLNDFIAFRWPRTYPMKAYPALVESGASGSKGGTR</sequence>
<evidence type="ECO:0000259" key="1">
    <source>
        <dbReference type="Pfam" id="PF01471"/>
    </source>
</evidence>
<reference evidence="2 3" key="1">
    <citation type="submission" date="2020-01" db="EMBL/GenBank/DDBJ databases">
        <title>Genomes of bacteria type strains.</title>
        <authorList>
            <person name="Chen J."/>
            <person name="Zhu S."/>
            <person name="Yang J."/>
        </authorList>
    </citation>
    <scope>NUCLEOTIDE SEQUENCE [LARGE SCALE GENOMIC DNA]</scope>
    <source>
        <strain evidence="2 3">DSM 16655</strain>
    </source>
</reference>
<dbReference type="RefSeq" id="WP_252914761.1">
    <property type="nucleotide sequence ID" value="NZ_JAAAML010000001.1"/>
</dbReference>
<dbReference type="SUPFAM" id="SSF47090">
    <property type="entry name" value="PGBD-like"/>
    <property type="match status" value="1"/>
</dbReference>
<organism evidence="2 3">
    <name type="scientific">Hoeflea alexandrii</name>
    <dbReference type="NCBI Taxonomy" id="288436"/>
    <lineage>
        <taxon>Bacteria</taxon>
        <taxon>Pseudomonadati</taxon>
        <taxon>Pseudomonadota</taxon>
        <taxon>Alphaproteobacteria</taxon>
        <taxon>Hyphomicrobiales</taxon>
        <taxon>Rhizobiaceae</taxon>
        <taxon>Hoeflea</taxon>
    </lineage>
</organism>
<proteinExistence type="predicted"/>
<dbReference type="EMBL" id="JAAAML010000001">
    <property type="protein sequence ID" value="MCO6407377.1"/>
    <property type="molecule type" value="Genomic_DNA"/>
</dbReference>
<dbReference type="InterPro" id="IPR036365">
    <property type="entry name" value="PGBD-like_sf"/>
</dbReference>
<name>A0ABT1CMG9_9HYPH</name>
<dbReference type="InterPro" id="IPR002477">
    <property type="entry name" value="Peptidoglycan-bd-like"/>
</dbReference>
<comment type="caution">
    <text evidence="2">The sequence shown here is derived from an EMBL/GenBank/DDBJ whole genome shotgun (WGS) entry which is preliminary data.</text>
</comment>
<evidence type="ECO:0000313" key="2">
    <source>
        <dbReference type="EMBL" id="MCO6407377.1"/>
    </source>
</evidence>
<accession>A0ABT1CMG9</accession>
<dbReference type="Pfam" id="PF01471">
    <property type="entry name" value="PG_binding_1"/>
    <property type="match status" value="1"/>
</dbReference>
<evidence type="ECO:0000313" key="3">
    <source>
        <dbReference type="Proteomes" id="UP001320715"/>
    </source>
</evidence>